<organism evidence="3 4">
    <name type="scientific">Periweissella ghanensis</name>
    <dbReference type="NCBI Taxonomy" id="467997"/>
    <lineage>
        <taxon>Bacteria</taxon>
        <taxon>Bacillati</taxon>
        <taxon>Bacillota</taxon>
        <taxon>Bacilli</taxon>
        <taxon>Lactobacillales</taxon>
        <taxon>Lactobacillaceae</taxon>
        <taxon>Periweissella</taxon>
    </lineage>
</organism>
<feature type="compositionally biased region" description="Basic and acidic residues" evidence="1">
    <location>
        <begin position="46"/>
        <end position="58"/>
    </location>
</feature>
<keyword evidence="2" id="KW-1133">Transmembrane helix</keyword>
<evidence type="ECO:0000256" key="1">
    <source>
        <dbReference type="SAM" id="MobiDB-lite"/>
    </source>
</evidence>
<keyword evidence="2" id="KW-0812">Transmembrane</keyword>
<evidence type="ECO:0000313" key="4">
    <source>
        <dbReference type="Proteomes" id="UP000789719"/>
    </source>
</evidence>
<feature type="transmembrane region" description="Helical" evidence="2">
    <location>
        <begin position="149"/>
        <end position="175"/>
    </location>
</feature>
<accession>A0ABM8ZDN8</accession>
<dbReference type="EMBL" id="CAKKNT010000031">
    <property type="protein sequence ID" value="CAH0419296.1"/>
    <property type="molecule type" value="Genomic_DNA"/>
</dbReference>
<reference evidence="3 4" key="1">
    <citation type="submission" date="2021-11" db="EMBL/GenBank/DDBJ databases">
        <authorList>
            <person name="Depoorter E."/>
        </authorList>
    </citation>
    <scope>NUCLEOTIDE SEQUENCE [LARGE SCALE GENOMIC DNA]</scope>
    <source>
        <strain evidence="3 4">LMG 24286</strain>
    </source>
</reference>
<comment type="caution">
    <text evidence="3">The sequence shown here is derived from an EMBL/GenBank/DDBJ whole genome shotgun (WGS) entry which is preliminary data.</text>
</comment>
<feature type="region of interest" description="Disordered" evidence="1">
    <location>
        <begin position="1"/>
        <end position="62"/>
    </location>
</feature>
<feature type="transmembrane region" description="Helical" evidence="2">
    <location>
        <begin position="99"/>
        <end position="119"/>
    </location>
</feature>
<gene>
    <name evidence="3" type="ORF">WGH24286_01744</name>
</gene>
<feature type="compositionally biased region" description="Polar residues" evidence="1">
    <location>
        <begin position="11"/>
        <end position="26"/>
    </location>
</feature>
<name>A0ABM8ZDN8_9LACO</name>
<dbReference type="Proteomes" id="UP000789719">
    <property type="component" value="Unassembled WGS sequence"/>
</dbReference>
<evidence type="ECO:0000256" key="2">
    <source>
        <dbReference type="SAM" id="Phobius"/>
    </source>
</evidence>
<keyword evidence="4" id="KW-1185">Reference proteome</keyword>
<keyword evidence="2" id="KW-0472">Membrane</keyword>
<sequence>MNGGDPIQPMDSMQQVDPTQPVQQSHPDAVQPTPATNIKFVDATEVPEKEATEPKPDPQPEYSMPNDDAAYRYIPEGVQSWNWGAFMFNFYWGIGNKSYLTLFCLIPFFNIIWAFVCGIKGNEWAWINGNYSDVKTFQAVQKTWNRAGLFAFIFSVIAIVLVILFYVFIFAAIVVNYQNETGTTY</sequence>
<evidence type="ECO:0000313" key="3">
    <source>
        <dbReference type="EMBL" id="CAH0419296.1"/>
    </source>
</evidence>
<proteinExistence type="predicted"/>
<protein>
    <submittedName>
        <fullName evidence="3">Uncharacterized protein</fullName>
    </submittedName>
</protein>